<gene>
    <name evidence="1" type="ORF">FY550_04075</name>
</gene>
<proteinExistence type="predicted"/>
<evidence type="ECO:0000313" key="2">
    <source>
        <dbReference type="Proteomes" id="UP000322553"/>
    </source>
</evidence>
<evidence type="ECO:0000313" key="1">
    <source>
        <dbReference type="EMBL" id="QEL10396.1"/>
    </source>
</evidence>
<name>A0A1S1NUI2_9GAMM</name>
<sequence length="191" mass="22401">MASWPDANVTHTLARDEDGWRATLHASIRIATGYEFSRFRLGDQNRIKPWQFYSRYRLFGFGDDYRLDAKAMMQLPDRESALFQWSRAAFRQHCRRPEAPCMLDWLDHRGRPRHLQWHIIGDSTLPTPAGVLATRHVEAWDPDKPTRQLHFYFSPHYPGLLVQVEVFDRGTRTARLQLMSLTVFPEPATVH</sequence>
<protein>
    <submittedName>
        <fullName evidence="1">Uncharacterized protein</fullName>
    </submittedName>
</protein>
<dbReference type="Proteomes" id="UP000322553">
    <property type="component" value="Chromosome"/>
</dbReference>
<dbReference type="KEGG" id="kuy:FY550_04075"/>
<dbReference type="STRING" id="657387.BH688_00335"/>
<dbReference type="AlphaFoldDB" id="A0A1S1NUI2"/>
<dbReference type="RefSeq" id="WP_070975842.1">
    <property type="nucleotide sequence ID" value="NZ_CP043420.1"/>
</dbReference>
<dbReference type="OrthoDB" id="25491at2"/>
<reference evidence="1 2" key="1">
    <citation type="submission" date="2019-08" db="EMBL/GenBank/DDBJ databases">
        <title>Complete genome sequence of Kushneria sp. YCWA18, a halophilic phosphate-solubilizing bacterium isolated from Daqiao saltern in China.</title>
        <authorList>
            <person name="Du G.-X."/>
            <person name="Qu L.-Y."/>
        </authorList>
    </citation>
    <scope>NUCLEOTIDE SEQUENCE [LARGE SCALE GENOMIC DNA]</scope>
    <source>
        <strain evidence="1 2">YCWA18</strain>
    </source>
</reference>
<organism evidence="1 2">
    <name type="scientific">Kushneria phosphatilytica</name>
    <dbReference type="NCBI Taxonomy" id="657387"/>
    <lineage>
        <taxon>Bacteria</taxon>
        <taxon>Pseudomonadati</taxon>
        <taxon>Pseudomonadota</taxon>
        <taxon>Gammaproteobacteria</taxon>
        <taxon>Oceanospirillales</taxon>
        <taxon>Halomonadaceae</taxon>
        <taxon>Kushneria</taxon>
    </lineage>
</organism>
<dbReference type="EMBL" id="CP043420">
    <property type="protein sequence ID" value="QEL10396.1"/>
    <property type="molecule type" value="Genomic_DNA"/>
</dbReference>
<keyword evidence="2" id="KW-1185">Reference proteome</keyword>
<accession>A0A1S1NUI2</accession>